<dbReference type="Pfam" id="PF03372">
    <property type="entry name" value="Exo_endo_phos"/>
    <property type="match status" value="1"/>
</dbReference>
<feature type="domain" description="LTD" evidence="3">
    <location>
        <begin position="55"/>
        <end position="194"/>
    </location>
</feature>
<dbReference type="Pfam" id="PF00932">
    <property type="entry name" value="LTD"/>
    <property type="match status" value="1"/>
</dbReference>
<dbReference type="SUPFAM" id="SSF74853">
    <property type="entry name" value="Lamin A/C globular tail domain"/>
    <property type="match status" value="2"/>
</dbReference>
<keyword evidence="5" id="KW-1185">Reference proteome</keyword>
<protein>
    <submittedName>
        <fullName evidence="4">Multifunctional nuclease/2',3'-cyclic-nucleotide 2'-phosphodiesterase/5'-nucleotidase/3'-nucleotidase</fullName>
    </submittedName>
</protein>
<dbReference type="PROSITE" id="PS51841">
    <property type="entry name" value="LTD"/>
    <property type="match status" value="1"/>
</dbReference>
<proteinExistence type="predicted"/>
<feature type="region of interest" description="Disordered" evidence="1">
    <location>
        <begin position="206"/>
        <end position="261"/>
    </location>
</feature>
<organism evidence="4 5">
    <name type="scientific">Bifidobacterium tissieri</name>
    <dbReference type="NCBI Taxonomy" id="1630162"/>
    <lineage>
        <taxon>Bacteria</taxon>
        <taxon>Bacillati</taxon>
        <taxon>Actinomycetota</taxon>
        <taxon>Actinomycetes</taxon>
        <taxon>Bifidobacteriales</taxon>
        <taxon>Bifidobacteriaceae</taxon>
        <taxon>Bifidobacterium</taxon>
    </lineage>
</organism>
<sequence>MTLHLLWLWMTGVMPMKGEDMTFAKRIQGGVLAASMLFAAAVVPMQTAVADEGGTQPSAASQYAGVVINEAYLSGGSKGAAYKNKFVELYNTTDKDIDLAGSSLQYRSAAGTGASNAVADLTGTIKAKGYYLVKAGSNGDNGADLPAANIEATGLNASGTKGTLFLAATADKLSPAAGDTTADAKVIDALGYGATNTFEKAAATAPTSNSDVKSLDRTNGVDTNDNSKDFTLSATITPGKANTTDGGSQPTPDPGTKPAGEKTIAEIQGTGDASPLVDQTVTTKGVVTATYPDGGFNGYTIQTPATGGDIDLAKHTASDGLFVYDSKNVKNLKAGDYVQVSGKVSEYNGLTELNATTATKLTDKVDAPVPAKVAFPKADAQRESLESMLVAPQGDYTVSNVYNTNKYGEVGLAASNKPFLNPTVKGLKGDAKTGAVYQAEVDRLEAESVTLDDGSSRNFLDTKYPENADTPLPYLSNEQPVRVGEKVTFTKPVVFDYRNNAWKFQPTTRLTGDNADAQPVTFSNTRTDTPDLKTVGGDVKLGTFNVLNYFSTTADETGCAASNAYVDRDGNPVTAKNCDVRGAWDKTNMERQRTKIVKAINNLGADVVSLEEIENSAKAASVVPDSFKGNRRDYALSTLVDALNAEAGDGTWAYVPSPKTLPDLDTEDVIRTAFIYKPAKIATVGETHILTDSDAFNGKNGYEHGRQPDAQAFKAKDAADKDAFLVVANHFKSKGSASNDLNKDPGDGSGNADYTRQAQADALLKFTDSVKQDLGLEKVFLVGDFNAYYAEKPIQKIVDAKYTDLSEQVSEKTGKYTYSYTVTDDKGNTNGGVGSLDHIFANEAALKDVTGADIWNINSVESVALEYSRYNYNAKNLYQPDQFRASDHDPVVVGIKTTAGETPVPPTFKDTIKDEGTAVYLKKIDVGTDTVTLGSKNTKDVDISGWSFRDDKDSADHIYTVPDGTVIKAGGEAEFNLDKLAGIGLGKSDQVRVFDKSGKQILQFTWKGDDGKVVYVANTDADAMVKQGQGGGTDQPSGDKMAVAAWPGLDTVKTIDGVDEFGAGKATGEHTDGNLSGLAYQPGANGKPGTLWAADNDLNPTLGITGPKGAGSINKFVYDAASGSWKQDPNDGWSFTKDGTAKGGKQLHFKDGKGGVDSEGITLIEGDPNKGVFIGAERDNTDKNKPRPSILSYDVNAKTADTNGDGAQDLTAAHEWNLTGGLSQFGVQLADGDDANLGVEGVAFIPDSVLTAKKFKVNVDPKNVHDYDPNGFGNSYGGLFFVALEKTNAIYAFALQTTKDGQDNAFPVAQIALPETAANAGYSGPRDLTWDAEHGQLLAQGDNTIGAEEKPTKAMLATYEFGTDGTLQLTKLNEEPAAVASGNTEGFAIAPDAEAAKVDGGKDGKTYKPVFWADDSVTDGHSLRMGYIEATAPQQPGQQPGNQPGGNQPGNQNNGNGSTNGNTNTGNHAGNANTTAKGQSTQSAKKGGLSKTGVAIGGIALAVAVVLGVGFAAVRMAHRRRN</sequence>
<dbReference type="NCBIfam" id="NF033681">
    <property type="entry name" value="ExeM_NucH_DNase"/>
    <property type="match status" value="1"/>
</dbReference>
<dbReference type="Proteomes" id="UP000216444">
    <property type="component" value="Unassembled WGS sequence"/>
</dbReference>
<dbReference type="InterPro" id="IPR047971">
    <property type="entry name" value="ExeM-like"/>
</dbReference>
<evidence type="ECO:0000313" key="5">
    <source>
        <dbReference type="Proteomes" id="UP000216444"/>
    </source>
</evidence>
<keyword evidence="2" id="KW-0472">Membrane</keyword>
<dbReference type="InterPro" id="IPR036691">
    <property type="entry name" value="Endo/exonu/phosph_ase_sf"/>
</dbReference>
<evidence type="ECO:0000259" key="3">
    <source>
        <dbReference type="PROSITE" id="PS51841"/>
    </source>
</evidence>
<name>A0A261FF75_9BIFI</name>
<comment type="caution">
    <text evidence="4">The sequence shown here is derived from an EMBL/GenBank/DDBJ whole genome shotgun (WGS) entry which is preliminary data.</text>
</comment>
<evidence type="ECO:0000256" key="1">
    <source>
        <dbReference type="SAM" id="MobiDB-lite"/>
    </source>
</evidence>
<reference evidence="4 5" key="1">
    <citation type="journal article" date="2017" name="BMC Genomics">
        <title>Comparative genomic and phylogenomic analyses of the Bifidobacteriaceae family.</title>
        <authorList>
            <person name="Lugli G.A."/>
            <person name="Milani C."/>
            <person name="Turroni F."/>
            <person name="Duranti S."/>
            <person name="Mancabelli L."/>
            <person name="Mangifesta M."/>
            <person name="Ferrario C."/>
            <person name="Modesto M."/>
            <person name="Mattarelli P."/>
            <person name="Jiri K."/>
            <person name="van Sinderen D."/>
            <person name="Ventura M."/>
        </authorList>
    </citation>
    <scope>NUCLEOTIDE SEQUENCE [LARGE SCALE GENOMIC DNA]</scope>
    <source>
        <strain evidence="4 5">DSM 100201</strain>
    </source>
</reference>
<dbReference type="EMBL" id="MWWV01000007">
    <property type="protein sequence ID" value="OZG57675.1"/>
    <property type="molecule type" value="Genomic_DNA"/>
</dbReference>
<dbReference type="CDD" id="cd04486">
    <property type="entry name" value="YhcR_OBF_like"/>
    <property type="match status" value="1"/>
</dbReference>
<dbReference type="InterPro" id="IPR005135">
    <property type="entry name" value="Endo/exonuclease/phosphatase"/>
</dbReference>
<feature type="transmembrane region" description="Helical" evidence="2">
    <location>
        <begin position="1493"/>
        <end position="1514"/>
    </location>
</feature>
<evidence type="ECO:0000256" key="2">
    <source>
        <dbReference type="SAM" id="Phobius"/>
    </source>
</evidence>
<evidence type="ECO:0000313" key="4">
    <source>
        <dbReference type="EMBL" id="OZG57675.1"/>
    </source>
</evidence>
<gene>
    <name evidence="4" type="ORF">BTIS_1328</name>
</gene>
<dbReference type="CDD" id="cd10283">
    <property type="entry name" value="MnuA_DNase1-like"/>
    <property type="match status" value="1"/>
</dbReference>
<dbReference type="GO" id="GO:0003824">
    <property type="term" value="F:catalytic activity"/>
    <property type="evidence" value="ECO:0007669"/>
    <property type="project" value="InterPro"/>
</dbReference>
<keyword evidence="2" id="KW-0812">Transmembrane</keyword>
<dbReference type="PANTHER" id="PTHR42834:SF1">
    <property type="entry name" value="ENDONUCLEASE_EXONUCLEASE_PHOSPHATASE FAMILY PROTEIN (AFU_ORTHOLOGUE AFUA_3G09210)"/>
    <property type="match status" value="1"/>
</dbReference>
<dbReference type="InterPro" id="IPR036415">
    <property type="entry name" value="Lamin_tail_dom_sf"/>
</dbReference>
<feature type="compositionally biased region" description="Polar residues" evidence="1">
    <location>
        <begin position="220"/>
        <end position="250"/>
    </location>
</feature>
<dbReference type="Gene3D" id="2.60.40.1260">
    <property type="entry name" value="Lamin Tail domain"/>
    <property type="match status" value="1"/>
</dbReference>
<dbReference type="Gene3D" id="3.60.10.10">
    <property type="entry name" value="Endonuclease/exonuclease/phosphatase"/>
    <property type="match status" value="1"/>
</dbReference>
<accession>A0A261FF75</accession>
<feature type="compositionally biased region" description="Low complexity" evidence="1">
    <location>
        <begin position="1449"/>
        <end position="1476"/>
    </location>
</feature>
<keyword evidence="2" id="KW-1133">Transmembrane helix</keyword>
<feature type="compositionally biased region" description="Low complexity" evidence="1">
    <location>
        <begin position="1432"/>
        <end position="1442"/>
    </location>
</feature>
<dbReference type="InterPro" id="IPR001322">
    <property type="entry name" value="Lamin_tail_dom"/>
</dbReference>
<feature type="region of interest" description="Disordered" evidence="1">
    <location>
        <begin position="1432"/>
        <end position="1488"/>
    </location>
</feature>
<dbReference type="SUPFAM" id="SSF56219">
    <property type="entry name" value="DNase I-like"/>
    <property type="match status" value="1"/>
</dbReference>
<dbReference type="PANTHER" id="PTHR42834">
    <property type="entry name" value="ENDONUCLEASE/EXONUCLEASE/PHOSPHATASE FAMILY PROTEIN (AFU_ORTHOLOGUE AFUA_3G09210)"/>
    <property type="match status" value="1"/>
</dbReference>